<name>M7ZQA7_TRIUA</name>
<sequence>MALQREGTEANQNANGQRVAAMDIPEITPLCCPSAVLDWIQESAPPAQPPSRLEQLLRRALSVHQ</sequence>
<reference evidence="1" key="1">
    <citation type="journal article" date="2013" name="Nature">
        <title>Draft genome of the wheat A-genome progenitor Triticum urartu.</title>
        <authorList>
            <person name="Ling H.Q."/>
            <person name="Zhao S."/>
            <person name="Liu D."/>
            <person name="Wang J."/>
            <person name="Sun H."/>
            <person name="Zhang C."/>
            <person name="Fan H."/>
            <person name="Li D."/>
            <person name="Dong L."/>
            <person name="Tao Y."/>
            <person name="Gao C."/>
            <person name="Wu H."/>
            <person name="Li Y."/>
            <person name="Cui Y."/>
            <person name="Guo X."/>
            <person name="Zheng S."/>
            <person name="Wang B."/>
            <person name="Yu K."/>
            <person name="Liang Q."/>
            <person name="Yang W."/>
            <person name="Lou X."/>
            <person name="Chen J."/>
            <person name="Feng M."/>
            <person name="Jian J."/>
            <person name="Zhang X."/>
            <person name="Luo G."/>
            <person name="Jiang Y."/>
            <person name="Liu J."/>
            <person name="Wang Z."/>
            <person name="Sha Y."/>
            <person name="Zhang B."/>
            <person name="Wu H."/>
            <person name="Tang D."/>
            <person name="Shen Q."/>
            <person name="Xue P."/>
            <person name="Zou S."/>
            <person name="Wang X."/>
            <person name="Liu X."/>
            <person name="Wang F."/>
            <person name="Yang Y."/>
            <person name="An X."/>
            <person name="Dong Z."/>
            <person name="Zhang K."/>
            <person name="Zhang X."/>
            <person name="Luo M.C."/>
            <person name="Dvorak J."/>
            <person name="Tong Y."/>
            <person name="Wang J."/>
            <person name="Yang H."/>
            <person name="Li Z."/>
            <person name="Wang D."/>
            <person name="Zhang A."/>
            <person name="Wang J."/>
        </authorList>
    </citation>
    <scope>NUCLEOTIDE SEQUENCE</scope>
</reference>
<gene>
    <name evidence="1" type="ORF">TRIUR3_32315</name>
</gene>
<dbReference type="EMBL" id="KD090068">
    <property type="protein sequence ID" value="EMS61831.1"/>
    <property type="molecule type" value="Genomic_DNA"/>
</dbReference>
<organism evidence="1">
    <name type="scientific">Triticum urartu</name>
    <name type="common">Red wild einkorn</name>
    <name type="synonym">Crithodium urartu</name>
    <dbReference type="NCBI Taxonomy" id="4572"/>
    <lineage>
        <taxon>Eukaryota</taxon>
        <taxon>Viridiplantae</taxon>
        <taxon>Streptophyta</taxon>
        <taxon>Embryophyta</taxon>
        <taxon>Tracheophyta</taxon>
        <taxon>Spermatophyta</taxon>
        <taxon>Magnoliopsida</taxon>
        <taxon>Liliopsida</taxon>
        <taxon>Poales</taxon>
        <taxon>Poaceae</taxon>
        <taxon>BOP clade</taxon>
        <taxon>Pooideae</taxon>
        <taxon>Triticodae</taxon>
        <taxon>Triticeae</taxon>
        <taxon>Triticinae</taxon>
        <taxon>Triticum</taxon>
    </lineage>
</organism>
<accession>M7ZQA7</accession>
<protein>
    <submittedName>
        <fullName evidence="1">Uncharacterized protein</fullName>
    </submittedName>
</protein>
<proteinExistence type="predicted"/>
<evidence type="ECO:0000313" key="1">
    <source>
        <dbReference type="EMBL" id="EMS61831.1"/>
    </source>
</evidence>
<dbReference type="AlphaFoldDB" id="M7ZQA7"/>